<proteinExistence type="predicted"/>
<reference evidence="2 3" key="1">
    <citation type="submission" date="2020-08" db="EMBL/GenBank/DDBJ databases">
        <title>Sequencing the genomes of 1000 actinobacteria strains.</title>
        <authorList>
            <person name="Klenk H.-P."/>
        </authorList>
    </citation>
    <scope>NUCLEOTIDE SEQUENCE [LARGE SCALE GENOMIC DNA]</scope>
    <source>
        <strain evidence="2 3">DSM 43023</strain>
    </source>
</reference>
<dbReference type="PANTHER" id="PTHR43162">
    <property type="match status" value="1"/>
</dbReference>
<dbReference type="InterPro" id="IPR051604">
    <property type="entry name" value="Ergot_Alk_Oxidoreductase"/>
</dbReference>
<dbReference type="SUPFAM" id="SSF51735">
    <property type="entry name" value="NAD(P)-binding Rossmann-fold domains"/>
    <property type="match status" value="1"/>
</dbReference>
<protein>
    <submittedName>
        <fullName evidence="2">Uncharacterized protein YbjT (DUF2867 family)</fullName>
    </submittedName>
</protein>
<gene>
    <name evidence="2" type="ORF">FHR32_006418</name>
</gene>
<comment type="caution">
    <text evidence="2">The sequence shown here is derived from an EMBL/GenBank/DDBJ whole genome shotgun (WGS) entry which is preliminary data.</text>
</comment>
<dbReference type="Gene3D" id="3.40.50.720">
    <property type="entry name" value="NAD(P)-binding Rossmann-like Domain"/>
    <property type="match status" value="1"/>
</dbReference>
<dbReference type="Proteomes" id="UP000534286">
    <property type="component" value="Unassembled WGS sequence"/>
</dbReference>
<sequence length="293" mass="30783">MTILVTGSRGLVGSTLVALLRSRGLDVRAASKDPGKLSLPAGVPAVTCDLTDPGTFPAALEDVASVFLYAEASQIGPFVEQAAAAGVRHIVLLSTSAVLGPAADDDPIAASHLKVEEALAASSVESTFLRPGSFASNALQWSWAIRSTGTVNLPYPGSHTDPIHEADIAEAALAVLTDPRLAGGKYTLTGPESVTFREQLDHISHATGRPVTVNAVSREEWKAEMAGYIPGDFADALLDWWRSTDGSPAEITRTVEELTGHPARDFAAWARDHAGDFTDQPSQRPRAAGQPAT</sequence>
<evidence type="ECO:0000259" key="1">
    <source>
        <dbReference type="Pfam" id="PF05368"/>
    </source>
</evidence>
<feature type="domain" description="NmrA-like" evidence="1">
    <location>
        <begin position="2"/>
        <end position="235"/>
    </location>
</feature>
<dbReference type="AlphaFoldDB" id="A0A7W7S1K2"/>
<accession>A0A7W7S1K2</accession>
<dbReference type="Pfam" id="PF05368">
    <property type="entry name" value="NmrA"/>
    <property type="match status" value="1"/>
</dbReference>
<keyword evidence="3" id="KW-1185">Reference proteome</keyword>
<dbReference type="EMBL" id="JACHJU010000003">
    <property type="protein sequence ID" value="MBB4942032.1"/>
    <property type="molecule type" value="Genomic_DNA"/>
</dbReference>
<organism evidence="2 3">
    <name type="scientific">Streptosporangium album</name>
    <dbReference type="NCBI Taxonomy" id="47479"/>
    <lineage>
        <taxon>Bacteria</taxon>
        <taxon>Bacillati</taxon>
        <taxon>Actinomycetota</taxon>
        <taxon>Actinomycetes</taxon>
        <taxon>Streptosporangiales</taxon>
        <taxon>Streptosporangiaceae</taxon>
        <taxon>Streptosporangium</taxon>
    </lineage>
</organism>
<dbReference type="InterPro" id="IPR036291">
    <property type="entry name" value="NAD(P)-bd_dom_sf"/>
</dbReference>
<evidence type="ECO:0000313" key="3">
    <source>
        <dbReference type="Proteomes" id="UP000534286"/>
    </source>
</evidence>
<dbReference type="InterPro" id="IPR008030">
    <property type="entry name" value="NmrA-like"/>
</dbReference>
<dbReference type="PANTHER" id="PTHR43162:SF1">
    <property type="entry name" value="PRESTALK A DIFFERENTIATION PROTEIN A"/>
    <property type="match status" value="1"/>
</dbReference>
<dbReference type="RefSeq" id="WP_184758073.1">
    <property type="nucleotide sequence ID" value="NZ_BAABEK010000003.1"/>
</dbReference>
<evidence type="ECO:0000313" key="2">
    <source>
        <dbReference type="EMBL" id="MBB4942032.1"/>
    </source>
</evidence>
<name>A0A7W7S1K2_9ACTN</name>